<dbReference type="Proteomes" id="UP001318300">
    <property type="component" value="Unassembled WGS sequence"/>
</dbReference>
<evidence type="ECO:0008006" key="3">
    <source>
        <dbReference type="Google" id="ProtNLM"/>
    </source>
</evidence>
<dbReference type="CDD" id="cd14814">
    <property type="entry name" value="Peptidase_M15"/>
    <property type="match status" value="1"/>
</dbReference>
<dbReference type="EMBL" id="JAAOYO010000004">
    <property type="protein sequence ID" value="NII42102.1"/>
    <property type="molecule type" value="Genomic_DNA"/>
</dbReference>
<comment type="caution">
    <text evidence="1">The sequence shown here is derived from an EMBL/GenBank/DDBJ whole genome shotgun (WGS) entry which is preliminary data.</text>
</comment>
<dbReference type="Gene3D" id="3.30.1380.10">
    <property type="match status" value="1"/>
</dbReference>
<sequence>MAWYPIGPSSYPDLFGQMQYVNSPSIASQWLSLTRDYAAKFGQDGDRLTPNEGRRTRARQQELYANYLRTGYPVAAFPYTSRHDEATHGNAIDAGVTTANGHNRALTGDEFAWLHEQCELRGFTWTGRFFITPEPWHIEGDTKPPHFPPYPDINVYNAIIHEEEEDMTPTQAQQLADVARAVGSLQSDMNFIKSELTGSGSDQTRLQETVIGIRALTAGDSRLKEALITIRAIAKKLGIPVKEK</sequence>
<evidence type="ECO:0000313" key="1">
    <source>
        <dbReference type="EMBL" id="NII42102.1"/>
    </source>
</evidence>
<accession>A0ABX0TAL7</accession>
<evidence type="ECO:0000313" key="2">
    <source>
        <dbReference type="Proteomes" id="UP001318300"/>
    </source>
</evidence>
<dbReference type="SUPFAM" id="SSF55166">
    <property type="entry name" value="Hedgehog/DD-peptidase"/>
    <property type="match status" value="1"/>
</dbReference>
<dbReference type="InterPro" id="IPR009045">
    <property type="entry name" value="Zn_M74/Hedgehog-like"/>
</dbReference>
<name>A0ABX0TAL7_9MICO</name>
<gene>
    <name evidence="1" type="ORF">E9228_002760</name>
</gene>
<proteinExistence type="predicted"/>
<organism evidence="1 2">
    <name type="scientific">Curtobacterium salicis</name>
    <dbReference type="NCBI Taxonomy" id="1779862"/>
    <lineage>
        <taxon>Bacteria</taxon>
        <taxon>Bacillati</taxon>
        <taxon>Actinomycetota</taxon>
        <taxon>Actinomycetes</taxon>
        <taxon>Micrococcales</taxon>
        <taxon>Microbacteriaceae</taxon>
        <taxon>Curtobacterium</taxon>
    </lineage>
</organism>
<keyword evidence="2" id="KW-1185">Reference proteome</keyword>
<reference evidence="1 2" key="1">
    <citation type="submission" date="2020-03" db="EMBL/GenBank/DDBJ databases">
        <title>Above-ground endophytic microbial communities from plants in different locations in the United States.</title>
        <authorList>
            <person name="Frank C."/>
        </authorList>
    </citation>
    <scope>NUCLEOTIDE SEQUENCE [LARGE SCALE GENOMIC DNA]</scope>
    <source>
        <strain evidence="1 2">WW7</strain>
    </source>
</reference>
<protein>
    <recommendedName>
        <fullName evidence="3">Peptidase M15B domain-containing protein</fullName>
    </recommendedName>
</protein>
<dbReference type="RefSeq" id="WP_166781102.1">
    <property type="nucleotide sequence ID" value="NZ_JAAOYO010000004.1"/>
</dbReference>